<protein>
    <submittedName>
        <fullName evidence="1">Uncharacterized protein</fullName>
    </submittedName>
</protein>
<name>A0ACB6ZFP6_THEGA</name>
<comment type="caution">
    <text evidence="1">The sequence shown here is derived from an EMBL/GenBank/DDBJ whole genome shotgun (WGS) entry which is preliminary data.</text>
</comment>
<proteinExistence type="predicted"/>
<reference evidence="1" key="1">
    <citation type="submission" date="2019-10" db="EMBL/GenBank/DDBJ databases">
        <authorList>
            <consortium name="DOE Joint Genome Institute"/>
            <person name="Kuo A."/>
            <person name="Miyauchi S."/>
            <person name="Kiss E."/>
            <person name="Drula E."/>
            <person name="Kohler A."/>
            <person name="Sanchez-Garcia M."/>
            <person name="Andreopoulos B."/>
            <person name="Barry K.W."/>
            <person name="Bonito G."/>
            <person name="Buee M."/>
            <person name="Carver A."/>
            <person name="Chen C."/>
            <person name="Cichocki N."/>
            <person name="Clum A."/>
            <person name="Culley D."/>
            <person name="Crous P.W."/>
            <person name="Fauchery L."/>
            <person name="Girlanda M."/>
            <person name="Hayes R."/>
            <person name="Keri Z."/>
            <person name="Labutti K."/>
            <person name="Lipzen A."/>
            <person name="Lombard V."/>
            <person name="Magnuson J."/>
            <person name="Maillard F."/>
            <person name="Morin E."/>
            <person name="Murat C."/>
            <person name="Nolan M."/>
            <person name="Ohm R."/>
            <person name="Pangilinan J."/>
            <person name="Pereira M."/>
            <person name="Perotto S."/>
            <person name="Peter M."/>
            <person name="Riley R."/>
            <person name="Sitrit Y."/>
            <person name="Stielow B."/>
            <person name="Szollosi G."/>
            <person name="Zifcakova L."/>
            <person name="Stursova M."/>
            <person name="Spatafora J.W."/>
            <person name="Tedersoo L."/>
            <person name="Vaario L.-M."/>
            <person name="Yamada A."/>
            <person name="Yan M."/>
            <person name="Wang P."/>
            <person name="Xu J."/>
            <person name="Bruns T."/>
            <person name="Baldrian P."/>
            <person name="Vilgalys R."/>
            <person name="Henrissat B."/>
            <person name="Grigoriev I.V."/>
            <person name="Hibbett D."/>
            <person name="Nagy L.G."/>
            <person name="Martin F.M."/>
        </authorList>
    </citation>
    <scope>NUCLEOTIDE SEQUENCE</scope>
    <source>
        <strain evidence="1">P2</strain>
    </source>
</reference>
<organism evidence="1 2">
    <name type="scientific">Thelephora ganbajun</name>
    <name type="common">Ganba fungus</name>
    <dbReference type="NCBI Taxonomy" id="370292"/>
    <lineage>
        <taxon>Eukaryota</taxon>
        <taxon>Fungi</taxon>
        <taxon>Dikarya</taxon>
        <taxon>Basidiomycota</taxon>
        <taxon>Agaricomycotina</taxon>
        <taxon>Agaricomycetes</taxon>
        <taxon>Thelephorales</taxon>
        <taxon>Thelephoraceae</taxon>
        <taxon>Thelephora</taxon>
    </lineage>
</organism>
<reference evidence="1" key="2">
    <citation type="journal article" date="2020" name="Nat. Commun.">
        <title>Large-scale genome sequencing of mycorrhizal fungi provides insights into the early evolution of symbiotic traits.</title>
        <authorList>
            <person name="Miyauchi S."/>
            <person name="Kiss E."/>
            <person name="Kuo A."/>
            <person name="Drula E."/>
            <person name="Kohler A."/>
            <person name="Sanchez-Garcia M."/>
            <person name="Morin E."/>
            <person name="Andreopoulos B."/>
            <person name="Barry K.W."/>
            <person name="Bonito G."/>
            <person name="Buee M."/>
            <person name="Carver A."/>
            <person name="Chen C."/>
            <person name="Cichocki N."/>
            <person name="Clum A."/>
            <person name="Culley D."/>
            <person name="Crous P.W."/>
            <person name="Fauchery L."/>
            <person name="Girlanda M."/>
            <person name="Hayes R.D."/>
            <person name="Keri Z."/>
            <person name="LaButti K."/>
            <person name="Lipzen A."/>
            <person name="Lombard V."/>
            <person name="Magnuson J."/>
            <person name="Maillard F."/>
            <person name="Murat C."/>
            <person name="Nolan M."/>
            <person name="Ohm R.A."/>
            <person name="Pangilinan J."/>
            <person name="Pereira M.F."/>
            <person name="Perotto S."/>
            <person name="Peter M."/>
            <person name="Pfister S."/>
            <person name="Riley R."/>
            <person name="Sitrit Y."/>
            <person name="Stielow J.B."/>
            <person name="Szollosi G."/>
            <person name="Zifcakova L."/>
            <person name="Stursova M."/>
            <person name="Spatafora J.W."/>
            <person name="Tedersoo L."/>
            <person name="Vaario L.M."/>
            <person name="Yamada A."/>
            <person name="Yan M."/>
            <person name="Wang P."/>
            <person name="Xu J."/>
            <person name="Bruns T."/>
            <person name="Baldrian P."/>
            <person name="Vilgalys R."/>
            <person name="Dunand C."/>
            <person name="Henrissat B."/>
            <person name="Grigoriev I.V."/>
            <person name="Hibbett D."/>
            <person name="Nagy L.G."/>
            <person name="Martin F.M."/>
        </authorList>
    </citation>
    <scope>NUCLEOTIDE SEQUENCE</scope>
    <source>
        <strain evidence="1">P2</strain>
    </source>
</reference>
<gene>
    <name evidence="1" type="ORF">BDM02DRAFT_2342614</name>
</gene>
<dbReference type="EMBL" id="MU118018">
    <property type="protein sequence ID" value="KAF9648158.1"/>
    <property type="molecule type" value="Genomic_DNA"/>
</dbReference>
<evidence type="ECO:0000313" key="1">
    <source>
        <dbReference type="EMBL" id="KAF9648158.1"/>
    </source>
</evidence>
<evidence type="ECO:0000313" key="2">
    <source>
        <dbReference type="Proteomes" id="UP000886501"/>
    </source>
</evidence>
<accession>A0ACB6ZFP6</accession>
<dbReference type="Proteomes" id="UP000886501">
    <property type="component" value="Unassembled WGS sequence"/>
</dbReference>
<keyword evidence="2" id="KW-1185">Reference proteome</keyword>
<sequence>MTLTSADDSVSIFKDGKLKPGVYKIQNIVGQTYVDIREHTRELCGRPTTLLEGGGLGKKFRRVLDTPYTGYSVGSHFSSLCPRATPQTPVSSRRPETVPIHLLDILIGKTGQTSRGDHDGS</sequence>